<dbReference type="InterPro" id="IPR051876">
    <property type="entry name" value="ODA-DC/CCD"/>
</dbReference>
<dbReference type="InterPro" id="IPR049258">
    <property type="entry name" value="ODAD1_CC"/>
</dbReference>
<name>A0A8K0PBN8_LADFU</name>
<dbReference type="PANTHER" id="PTHR21694">
    <property type="entry name" value="COILED-COIL DOMAIN-CONTAINING PROTEIN 63"/>
    <property type="match status" value="1"/>
</dbReference>
<keyword evidence="6" id="KW-1185">Reference proteome</keyword>
<protein>
    <recommendedName>
        <fullName evidence="4">ODAD1 central coiled coil region domain-containing protein</fullName>
    </recommendedName>
</protein>
<feature type="coiled-coil region" evidence="2">
    <location>
        <begin position="17"/>
        <end position="130"/>
    </location>
</feature>
<evidence type="ECO:0000256" key="1">
    <source>
        <dbReference type="ARBA" id="ARBA00023054"/>
    </source>
</evidence>
<reference evidence="5" key="2">
    <citation type="submission" date="2017-10" db="EMBL/GenBank/DDBJ databases">
        <title>Ladona fulva Genome sequencing and assembly.</title>
        <authorList>
            <person name="Murali S."/>
            <person name="Richards S."/>
            <person name="Bandaranaike D."/>
            <person name="Bellair M."/>
            <person name="Blankenburg K."/>
            <person name="Chao H."/>
            <person name="Dinh H."/>
            <person name="Doddapaneni H."/>
            <person name="Dugan-Rocha S."/>
            <person name="Elkadiri S."/>
            <person name="Gnanaolivu R."/>
            <person name="Hernandez B."/>
            <person name="Skinner E."/>
            <person name="Javaid M."/>
            <person name="Lee S."/>
            <person name="Li M."/>
            <person name="Ming W."/>
            <person name="Munidasa M."/>
            <person name="Muniz J."/>
            <person name="Nguyen L."/>
            <person name="Hughes D."/>
            <person name="Osuji N."/>
            <person name="Pu L.-L."/>
            <person name="Puazo M."/>
            <person name="Qu C."/>
            <person name="Quiroz J."/>
            <person name="Raj R."/>
            <person name="Weissenberger G."/>
            <person name="Xin Y."/>
            <person name="Zou X."/>
            <person name="Han Y."/>
            <person name="Worley K."/>
            <person name="Muzny D."/>
            <person name="Gibbs R."/>
        </authorList>
    </citation>
    <scope>NUCLEOTIDE SEQUENCE</scope>
    <source>
        <strain evidence="5">Sampled in the wild</strain>
    </source>
</reference>
<dbReference type="Pfam" id="PF21773">
    <property type="entry name" value="ODAD1_CC"/>
    <property type="match status" value="1"/>
</dbReference>
<accession>A0A8K0PBN8</accession>
<comment type="caution">
    <text evidence="5">The sequence shown here is derived from an EMBL/GenBank/DDBJ whole genome shotgun (WGS) entry which is preliminary data.</text>
</comment>
<dbReference type="EMBL" id="KZ309209">
    <property type="protein sequence ID" value="KAG8237694.1"/>
    <property type="molecule type" value="Genomic_DNA"/>
</dbReference>
<evidence type="ECO:0000256" key="3">
    <source>
        <dbReference type="SAM" id="MobiDB-lite"/>
    </source>
</evidence>
<sequence>MAVLSRKAPDPDELEMDQMAEAELNRLQRQYRIMEGDRAAYSEEMKFLLSKQKKMILALEEEKKELSLNIKVTNSSWNKHIDNQTTTTLRQLYELQKKYDADLRKEKSQLAEIEHQIKKVIKETAAIKKKDISDHTYQEKEVASQKAVKMLENRLDNVSIKFNKTLAENAILREEIDHLLKERGRFNALYQQLINRIITGKKFMGELIDQATQAYDHRPKYEFKCNLLIREEAQAKLQALQVRGTQEHQKHSQEMRELHRRYDHDSKLEEFLSTKGQKRTMAELEAKEAQKKISLKENMERMIHTYQNLLEQIKEFCGESDIDKLAAQFVKQEEENFALFNYVNELNCELEVLQEQVDELEEKMEEQKGAEADWEQSQEETITELQV</sequence>
<feature type="region of interest" description="Disordered" evidence="3">
    <location>
        <begin position="363"/>
        <end position="387"/>
    </location>
</feature>
<feature type="compositionally biased region" description="Acidic residues" evidence="3">
    <location>
        <begin position="372"/>
        <end position="387"/>
    </location>
</feature>
<evidence type="ECO:0000256" key="2">
    <source>
        <dbReference type="SAM" id="Coils"/>
    </source>
</evidence>
<organism evidence="5 6">
    <name type="scientific">Ladona fulva</name>
    <name type="common">Scarce chaser dragonfly</name>
    <name type="synonym">Libellula fulva</name>
    <dbReference type="NCBI Taxonomy" id="123851"/>
    <lineage>
        <taxon>Eukaryota</taxon>
        <taxon>Metazoa</taxon>
        <taxon>Ecdysozoa</taxon>
        <taxon>Arthropoda</taxon>
        <taxon>Hexapoda</taxon>
        <taxon>Insecta</taxon>
        <taxon>Pterygota</taxon>
        <taxon>Palaeoptera</taxon>
        <taxon>Odonata</taxon>
        <taxon>Epiprocta</taxon>
        <taxon>Anisoptera</taxon>
        <taxon>Libelluloidea</taxon>
        <taxon>Libellulidae</taxon>
        <taxon>Ladona</taxon>
    </lineage>
</organism>
<keyword evidence="1 2" id="KW-0175">Coiled coil</keyword>
<dbReference type="OrthoDB" id="6766775at2759"/>
<dbReference type="Proteomes" id="UP000792457">
    <property type="component" value="Unassembled WGS sequence"/>
</dbReference>
<evidence type="ECO:0000259" key="4">
    <source>
        <dbReference type="Pfam" id="PF21773"/>
    </source>
</evidence>
<proteinExistence type="predicted"/>
<gene>
    <name evidence="5" type="ORF">J437_LFUL016259</name>
</gene>
<dbReference type="PANTHER" id="PTHR21694:SF18">
    <property type="entry name" value="COILED-COIL DOMAIN-CONTAINING PROTEIN 63"/>
    <property type="match status" value="1"/>
</dbReference>
<evidence type="ECO:0000313" key="5">
    <source>
        <dbReference type="EMBL" id="KAG8237694.1"/>
    </source>
</evidence>
<reference evidence="5" key="1">
    <citation type="submission" date="2013-04" db="EMBL/GenBank/DDBJ databases">
        <authorList>
            <person name="Qu J."/>
            <person name="Murali S.C."/>
            <person name="Bandaranaike D."/>
            <person name="Bellair M."/>
            <person name="Blankenburg K."/>
            <person name="Chao H."/>
            <person name="Dinh H."/>
            <person name="Doddapaneni H."/>
            <person name="Downs B."/>
            <person name="Dugan-Rocha S."/>
            <person name="Elkadiri S."/>
            <person name="Gnanaolivu R.D."/>
            <person name="Hernandez B."/>
            <person name="Javaid M."/>
            <person name="Jayaseelan J.C."/>
            <person name="Lee S."/>
            <person name="Li M."/>
            <person name="Ming W."/>
            <person name="Munidasa M."/>
            <person name="Muniz J."/>
            <person name="Nguyen L."/>
            <person name="Ongeri F."/>
            <person name="Osuji N."/>
            <person name="Pu L.-L."/>
            <person name="Puazo M."/>
            <person name="Qu C."/>
            <person name="Quiroz J."/>
            <person name="Raj R."/>
            <person name="Weissenberger G."/>
            <person name="Xin Y."/>
            <person name="Zou X."/>
            <person name="Han Y."/>
            <person name="Richards S."/>
            <person name="Worley K."/>
            <person name="Muzny D."/>
            <person name="Gibbs R."/>
        </authorList>
    </citation>
    <scope>NUCLEOTIDE SEQUENCE</scope>
    <source>
        <strain evidence="5">Sampled in the wild</strain>
    </source>
</reference>
<evidence type="ECO:0000313" key="6">
    <source>
        <dbReference type="Proteomes" id="UP000792457"/>
    </source>
</evidence>
<feature type="domain" description="ODAD1 central coiled coil region" evidence="4">
    <location>
        <begin position="145"/>
        <end position="386"/>
    </location>
</feature>
<dbReference type="AlphaFoldDB" id="A0A8K0PBN8"/>